<dbReference type="Pfam" id="PF10079">
    <property type="entry name" value="Rossmann-like_BshC"/>
    <property type="match status" value="1"/>
</dbReference>
<dbReference type="AlphaFoldDB" id="A0A518BT26"/>
<dbReference type="EMBL" id="CP036287">
    <property type="protein sequence ID" value="QDU70124.1"/>
    <property type="molecule type" value="Genomic_DNA"/>
</dbReference>
<accession>A0A518BT26</accession>
<evidence type="ECO:0000256" key="1">
    <source>
        <dbReference type="SAM" id="Coils"/>
    </source>
</evidence>
<feature type="domain" description="Bacillithiol biosynthesis BshC N-terminal Rossmann-like" evidence="2">
    <location>
        <begin position="55"/>
        <end position="375"/>
    </location>
</feature>
<dbReference type="KEGG" id="pbap:Pla133_52470"/>
<keyword evidence="1" id="KW-0175">Coiled coil</keyword>
<protein>
    <recommendedName>
        <fullName evidence="6">Cysteine ligase BshC</fullName>
    </recommendedName>
</protein>
<feature type="coiled-coil region" evidence="1">
    <location>
        <begin position="456"/>
        <end position="483"/>
    </location>
</feature>
<dbReference type="InterPro" id="IPR055398">
    <property type="entry name" value="Rossmann-like_BshC"/>
</dbReference>
<organism evidence="4 5">
    <name type="scientific">Engelhardtia mirabilis</name>
    <dbReference type="NCBI Taxonomy" id="2528011"/>
    <lineage>
        <taxon>Bacteria</taxon>
        <taxon>Pseudomonadati</taxon>
        <taxon>Planctomycetota</taxon>
        <taxon>Planctomycetia</taxon>
        <taxon>Planctomycetia incertae sedis</taxon>
        <taxon>Engelhardtia</taxon>
    </lineage>
</organism>
<dbReference type="RefSeq" id="WP_419191963.1">
    <property type="nucleotide sequence ID" value="NZ_CP036287.1"/>
</dbReference>
<evidence type="ECO:0000313" key="4">
    <source>
        <dbReference type="EMBL" id="QDU70124.1"/>
    </source>
</evidence>
<dbReference type="Proteomes" id="UP000316921">
    <property type="component" value="Chromosome"/>
</dbReference>
<reference evidence="4 5" key="1">
    <citation type="submission" date="2019-02" db="EMBL/GenBank/DDBJ databases">
        <title>Deep-cultivation of Planctomycetes and their phenomic and genomic characterization uncovers novel biology.</title>
        <authorList>
            <person name="Wiegand S."/>
            <person name="Jogler M."/>
            <person name="Boedeker C."/>
            <person name="Pinto D."/>
            <person name="Vollmers J."/>
            <person name="Rivas-Marin E."/>
            <person name="Kohn T."/>
            <person name="Peeters S.H."/>
            <person name="Heuer A."/>
            <person name="Rast P."/>
            <person name="Oberbeckmann S."/>
            <person name="Bunk B."/>
            <person name="Jeske O."/>
            <person name="Meyerdierks A."/>
            <person name="Storesund J.E."/>
            <person name="Kallscheuer N."/>
            <person name="Luecker S."/>
            <person name="Lage O.M."/>
            <person name="Pohl T."/>
            <person name="Merkel B.J."/>
            <person name="Hornburger P."/>
            <person name="Mueller R.-W."/>
            <person name="Bruemmer F."/>
            <person name="Labrenz M."/>
            <person name="Spormann A.M."/>
            <person name="Op den Camp H."/>
            <person name="Overmann J."/>
            <person name="Amann R."/>
            <person name="Jetten M.S.M."/>
            <person name="Mascher T."/>
            <person name="Medema M.H."/>
            <person name="Devos D.P."/>
            <person name="Kaster A.-K."/>
            <person name="Ovreas L."/>
            <person name="Rohde M."/>
            <person name="Galperin M.Y."/>
            <person name="Jogler C."/>
        </authorList>
    </citation>
    <scope>NUCLEOTIDE SEQUENCE [LARGE SCALE GENOMIC DNA]</scope>
    <source>
        <strain evidence="4 5">Pla133</strain>
    </source>
</reference>
<evidence type="ECO:0008006" key="6">
    <source>
        <dbReference type="Google" id="ProtNLM"/>
    </source>
</evidence>
<name>A0A518BT26_9BACT</name>
<proteinExistence type="predicted"/>
<dbReference type="Pfam" id="PF24850">
    <property type="entry name" value="CC_BshC"/>
    <property type="match status" value="1"/>
</dbReference>
<feature type="domain" description="Bacillithiol biosynthesis BshC C-terminal coiled-coil" evidence="3">
    <location>
        <begin position="386"/>
        <end position="541"/>
    </location>
</feature>
<evidence type="ECO:0000313" key="5">
    <source>
        <dbReference type="Proteomes" id="UP000316921"/>
    </source>
</evidence>
<evidence type="ECO:0000259" key="2">
    <source>
        <dbReference type="Pfam" id="PF10079"/>
    </source>
</evidence>
<dbReference type="InterPro" id="IPR055399">
    <property type="entry name" value="CC_BshC"/>
</dbReference>
<keyword evidence="5" id="KW-1185">Reference proteome</keyword>
<evidence type="ECO:0000259" key="3">
    <source>
        <dbReference type="Pfam" id="PF24850"/>
    </source>
</evidence>
<gene>
    <name evidence="4" type="ORF">Pla133_52470</name>
</gene>
<sequence length="551" mass="60165">MGLTLEHLPADVLGLSALSRAVLADRPRPQALGGLPVPARLEHFDPATACADSTFLERSELVERFHSWRAHEGLDAPLHPAQARSLERLSDSRSQVVVCGQQPGFLGGPLLNLYKALHTVRLAAALEQQWSRPVVPLFWCHSDDHDLAEMGHAHVLNPHLDIARIGLPGMGSGRRSIGTLALDREAHRLPALLEHLRQLLPPGEGREPLLEAFFPRHGETLATAFVRGWDHVLGHTGLLIIEPAALREPLSRALAHLVSGDLDGNLRMGLRRLADHVGSADLDPERVPWVFEQADDGRRALRWSNGAYRYDGEVGGRTGFELAARIVDQPGRWSAGVLTRPLVQDLCLPVAAYVGGWGELGYHAPLAEIRTASASPLTPFCHRLAATLVDPTLGNALRSVGLSLAEALAARGQLSNPDSEEDAPPVIHKLRSVNSQKSAALNELRTPLAELDRGLANQLRRAARQSEELVEKIARKAERAAANRTGRSNRHLRRVNNSLFGRDLPQERLLTIVQAGAALGLEWIDELLPDIEPLPSEHLGVYFPSTDVEGF</sequence>